<dbReference type="InterPro" id="IPR016039">
    <property type="entry name" value="Thiolase-like"/>
</dbReference>
<accession>A0ABX0LHA6</accession>
<evidence type="ECO:0000259" key="2">
    <source>
        <dbReference type="Pfam" id="PF00109"/>
    </source>
</evidence>
<gene>
    <name evidence="3" type="ORF">F0185_10825</name>
</gene>
<proteinExistence type="predicted"/>
<comment type="caution">
    <text evidence="3">The sequence shown here is derived from an EMBL/GenBank/DDBJ whole genome shotgun (WGS) entry which is preliminary data.</text>
</comment>
<keyword evidence="4" id="KW-1185">Reference proteome</keyword>
<dbReference type="Gene3D" id="3.40.47.10">
    <property type="match status" value="1"/>
</dbReference>
<organism evidence="3 4">
    <name type="scientific">Massilia rubra</name>
    <dbReference type="NCBI Taxonomy" id="2607910"/>
    <lineage>
        <taxon>Bacteria</taxon>
        <taxon>Pseudomonadati</taxon>
        <taxon>Pseudomonadota</taxon>
        <taxon>Betaproteobacteria</taxon>
        <taxon>Burkholderiales</taxon>
        <taxon>Oxalobacteraceae</taxon>
        <taxon>Telluria group</taxon>
        <taxon>Massilia</taxon>
    </lineage>
</organism>
<dbReference type="Pfam" id="PF00109">
    <property type="entry name" value="ketoacyl-synt"/>
    <property type="match status" value="1"/>
</dbReference>
<sequence length="418" mass="43431">MRGGRRQSAACGERRRGAEQFVRLRRPERVPDLWAARMKAALTGRAWRTPLGSGIDEVIERLLAGERAARPNARFDARSYACTLAATIAAPPAPSRQARFLRRMGLYAVEVAAEAMRDAGVSGGERVGLFFGYGGLRAHWDDLMPAFEHQQADGAAAWERGLALLHPFWILQHLSNNAHAIAAQELGARGEGATYGGANAGAQALAGAIRALAAGAVDVALVVGYDSLVEPETLVELAARGSSVSTVLAAPYDIAAQGFVPGEAAAALVLQRAGPARAYIEALDGADGEKGEPQPALLARLVRMLARPGDAVDGCGLALPGFDAAERELVAAITGAGAPLCCIMSAMGQIGAATSVVQVIALAELLQRQRMPPVALLRAAAPGPLRPLLRAESSNHRSAIGLAASAPGLAGIVRVELP</sequence>
<name>A0ABX0LHA6_9BURK</name>
<keyword evidence="1" id="KW-0808">Transferase</keyword>
<protein>
    <recommendedName>
        <fullName evidence="2">Beta-ketoacyl synthase-like N-terminal domain-containing protein</fullName>
    </recommendedName>
</protein>
<evidence type="ECO:0000313" key="4">
    <source>
        <dbReference type="Proteomes" id="UP000785613"/>
    </source>
</evidence>
<dbReference type="PANTHER" id="PTHR11712:SF336">
    <property type="entry name" value="3-OXOACYL-[ACYL-CARRIER-PROTEIN] SYNTHASE, MITOCHONDRIAL"/>
    <property type="match status" value="1"/>
</dbReference>
<reference evidence="3 4" key="1">
    <citation type="submission" date="2019-09" db="EMBL/GenBank/DDBJ databases">
        <title>Taxonomy of Antarctic Massilia spp.: description of Massilia rubra sp. nov., Massilia aquatica sp. nov., Massilia mucilaginosa sp. nov., Massilia frigida sp. nov. isolated from streams, lakes and regoliths.</title>
        <authorList>
            <person name="Holochova P."/>
            <person name="Sedlacek I."/>
            <person name="Kralova S."/>
            <person name="Maslanova I."/>
            <person name="Busse H.-J."/>
            <person name="Stankova E."/>
            <person name="Vrbovska V."/>
            <person name="Kovarovic V."/>
            <person name="Bartak M."/>
            <person name="Svec P."/>
            <person name="Pantucek R."/>
        </authorList>
    </citation>
    <scope>NUCLEOTIDE SEQUENCE [LARGE SCALE GENOMIC DNA]</scope>
    <source>
        <strain evidence="3 4">CCM 8692</strain>
    </source>
</reference>
<evidence type="ECO:0000256" key="1">
    <source>
        <dbReference type="ARBA" id="ARBA00022679"/>
    </source>
</evidence>
<dbReference type="PANTHER" id="PTHR11712">
    <property type="entry name" value="POLYKETIDE SYNTHASE-RELATED"/>
    <property type="match status" value="1"/>
</dbReference>
<dbReference type="EMBL" id="VUYU01000006">
    <property type="protein sequence ID" value="NHZ34079.1"/>
    <property type="molecule type" value="Genomic_DNA"/>
</dbReference>
<dbReference type="SUPFAM" id="SSF53901">
    <property type="entry name" value="Thiolase-like"/>
    <property type="match status" value="2"/>
</dbReference>
<dbReference type="InterPro" id="IPR000794">
    <property type="entry name" value="Beta-ketoacyl_synthase"/>
</dbReference>
<dbReference type="Proteomes" id="UP000785613">
    <property type="component" value="Unassembled WGS sequence"/>
</dbReference>
<feature type="domain" description="Beta-ketoacyl synthase-like N-terminal" evidence="2">
    <location>
        <begin position="41"/>
        <end position="273"/>
    </location>
</feature>
<evidence type="ECO:0000313" key="3">
    <source>
        <dbReference type="EMBL" id="NHZ34079.1"/>
    </source>
</evidence>
<dbReference type="InterPro" id="IPR014030">
    <property type="entry name" value="Ketoacyl_synth_N"/>
</dbReference>